<dbReference type="InterPro" id="IPR003675">
    <property type="entry name" value="Rce1/LyrA-like_dom"/>
</dbReference>
<evidence type="ECO:0000256" key="1">
    <source>
        <dbReference type="SAM" id="Phobius"/>
    </source>
</evidence>
<sequence length="70" mass="7612">MHRPTHLAVSVTVATVIFALAHVAPQLMPYMLVLGLSTCWLGIFHRNIWAPLILHVTLNAIASSVLLSAL</sequence>
<dbReference type="Pfam" id="PF02517">
    <property type="entry name" value="Rce1-like"/>
    <property type="match status" value="1"/>
</dbReference>
<proteinExistence type="predicted"/>
<accession>A0ABP8WR95</accession>
<keyword evidence="4" id="KW-1185">Reference proteome</keyword>
<evidence type="ECO:0000313" key="3">
    <source>
        <dbReference type="EMBL" id="GAA4694139.1"/>
    </source>
</evidence>
<dbReference type="Proteomes" id="UP001501446">
    <property type="component" value="Unassembled WGS sequence"/>
</dbReference>
<reference evidence="4" key="1">
    <citation type="journal article" date="2019" name="Int. J. Syst. Evol. Microbiol.">
        <title>The Global Catalogue of Microorganisms (GCM) 10K type strain sequencing project: providing services to taxonomists for standard genome sequencing and annotation.</title>
        <authorList>
            <consortium name="The Broad Institute Genomics Platform"/>
            <consortium name="The Broad Institute Genome Sequencing Center for Infectious Disease"/>
            <person name="Wu L."/>
            <person name="Ma J."/>
        </authorList>
    </citation>
    <scope>NUCLEOTIDE SEQUENCE [LARGE SCALE GENOMIC DNA]</scope>
    <source>
        <strain evidence="4">JCM 18958</strain>
    </source>
</reference>
<feature type="transmembrane region" description="Helical" evidence="1">
    <location>
        <begin position="7"/>
        <end position="28"/>
    </location>
</feature>
<dbReference type="RefSeq" id="WP_425559493.1">
    <property type="nucleotide sequence ID" value="NZ_BAABLN010000009.1"/>
</dbReference>
<evidence type="ECO:0000313" key="4">
    <source>
        <dbReference type="Proteomes" id="UP001501446"/>
    </source>
</evidence>
<keyword evidence="1" id="KW-1133">Transmembrane helix</keyword>
<gene>
    <name evidence="3" type="ORF">GCM10025781_09570</name>
</gene>
<protein>
    <recommendedName>
        <fullName evidence="2">CAAX prenyl protease 2/Lysostaphin resistance protein A-like domain-containing protein</fullName>
    </recommendedName>
</protein>
<evidence type="ECO:0000259" key="2">
    <source>
        <dbReference type="Pfam" id="PF02517"/>
    </source>
</evidence>
<keyword evidence="1" id="KW-0812">Transmembrane</keyword>
<dbReference type="EMBL" id="BAABLN010000009">
    <property type="protein sequence ID" value="GAA4694139.1"/>
    <property type="molecule type" value="Genomic_DNA"/>
</dbReference>
<feature type="domain" description="CAAX prenyl protease 2/Lysostaphin resistance protein A-like" evidence="2">
    <location>
        <begin position="8"/>
        <end position="61"/>
    </location>
</feature>
<comment type="caution">
    <text evidence="3">The sequence shown here is derived from an EMBL/GenBank/DDBJ whole genome shotgun (WGS) entry which is preliminary data.</text>
</comment>
<name>A0ABP8WR95_9MICC</name>
<organism evidence="3 4">
    <name type="scientific">Kocuria gwangalliensis</name>
    <dbReference type="NCBI Taxonomy" id="501592"/>
    <lineage>
        <taxon>Bacteria</taxon>
        <taxon>Bacillati</taxon>
        <taxon>Actinomycetota</taxon>
        <taxon>Actinomycetes</taxon>
        <taxon>Micrococcales</taxon>
        <taxon>Micrococcaceae</taxon>
        <taxon>Kocuria</taxon>
    </lineage>
</organism>
<keyword evidence="1" id="KW-0472">Membrane</keyword>
<feature type="transmembrane region" description="Helical" evidence="1">
    <location>
        <begin position="48"/>
        <end position="69"/>
    </location>
</feature>